<evidence type="ECO:0000256" key="2">
    <source>
        <dbReference type="ARBA" id="ARBA00023125"/>
    </source>
</evidence>
<dbReference type="Proteomes" id="UP000183413">
    <property type="component" value="Unassembled WGS sequence"/>
</dbReference>
<feature type="DNA-binding region" description="OmpR/PhoB-type" evidence="3">
    <location>
        <begin position="1"/>
        <end position="102"/>
    </location>
</feature>
<evidence type="ECO:0000259" key="4">
    <source>
        <dbReference type="PROSITE" id="PS51755"/>
    </source>
</evidence>
<keyword evidence="6" id="KW-1185">Reference proteome</keyword>
<dbReference type="InterPro" id="IPR016032">
    <property type="entry name" value="Sig_transdc_resp-reg_C-effctor"/>
</dbReference>
<dbReference type="GO" id="GO:0003677">
    <property type="term" value="F:DNA binding"/>
    <property type="evidence" value="ECO:0007669"/>
    <property type="project" value="UniProtKB-UniRule"/>
</dbReference>
<accession>A0A1I4Y3X4</accession>
<dbReference type="InParanoid" id="A0A1I4Y3X4"/>
<dbReference type="InterPro" id="IPR005158">
    <property type="entry name" value="BTAD"/>
</dbReference>
<dbReference type="PANTHER" id="PTHR47691:SF3">
    <property type="entry name" value="HTH-TYPE TRANSCRIPTIONAL REGULATOR RV0890C-RELATED"/>
    <property type="match status" value="1"/>
</dbReference>
<dbReference type="EMBL" id="FOVH01000001">
    <property type="protein sequence ID" value="SFN32715.1"/>
    <property type="molecule type" value="Genomic_DNA"/>
</dbReference>
<evidence type="ECO:0000256" key="1">
    <source>
        <dbReference type="ARBA" id="ARBA00005820"/>
    </source>
</evidence>
<dbReference type="SUPFAM" id="SSF52540">
    <property type="entry name" value="P-loop containing nucleoside triphosphate hydrolases"/>
    <property type="match status" value="1"/>
</dbReference>
<dbReference type="InterPro" id="IPR011990">
    <property type="entry name" value="TPR-like_helical_dom_sf"/>
</dbReference>
<dbReference type="SUPFAM" id="SSF46894">
    <property type="entry name" value="C-terminal effector domain of the bipartite response regulators"/>
    <property type="match status" value="1"/>
</dbReference>
<dbReference type="GO" id="GO:0000160">
    <property type="term" value="P:phosphorelay signal transduction system"/>
    <property type="evidence" value="ECO:0007669"/>
    <property type="project" value="InterPro"/>
</dbReference>
<dbReference type="GO" id="GO:0043531">
    <property type="term" value="F:ADP binding"/>
    <property type="evidence" value="ECO:0007669"/>
    <property type="project" value="InterPro"/>
</dbReference>
<dbReference type="RefSeq" id="WP_075020090.1">
    <property type="nucleotide sequence ID" value="NZ_FOVH01000001.1"/>
</dbReference>
<dbReference type="InterPro" id="IPR027417">
    <property type="entry name" value="P-loop_NTPase"/>
</dbReference>
<dbReference type="InterPro" id="IPR036388">
    <property type="entry name" value="WH-like_DNA-bd_sf"/>
</dbReference>
<dbReference type="AlphaFoldDB" id="A0A1I4Y3X4"/>
<dbReference type="eggNOG" id="COG3903">
    <property type="taxonomic scope" value="Bacteria"/>
</dbReference>
<dbReference type="PANTHER" id="PTHR47691">
    <property type="entry name" value="REGULATOR-RELATED"/>
    <property type="match status" value="1"/>
</dbReference>
<proteinExistence type="inferred from homology"/>
<dbReference type="SUPFAM" id="SSF48452">
    <property type="entry name" value="TPR-like"/>
    <property type="match status" value="2"/>
</dbReference>
<dbReference type="PRINTS" id="PR00364">
    <property type="entry name" value="DISEASERSIST"/>
</dbReference>
<dbReference type="Gene3D" id="3.40.50.300">
    <property type="entry name" value="P-loop containing nucleotide triphosphate hydrolases"/>
    <property type="match status" value="1"/>
</dbReference>
<dbReference type="eggNOG" id="COG3629">
    <property type="taxonomic scope" value="Bacteria"/>
</dbReference>
<evidence type="ECO:0000313" key="6">
    <source>
        <dbReference type="Proteomes" id="UP000183413"/>
    </source>
</evidence>
<feature type="domain" description="OmpR/PhoB-type" evidence="4">
    <location>
        <begin position="1"/>
        <end position="102"/>
    </location>
</feature>
<dbReference type="GO" id="GO:0006355">
    <property type="term" value="P:regulation of DNA-templated transcription"/>
    <property type="evidence" value="ECO:0007669"/>
    <property type="project" value="InterPro"/>
</dbReference>
<dbReference type="InterPro" id="IPR001867">
    <property type="entry name" value="OmpR/PhoB-type_DNA-bd"/>
</dbReference>
<reference evidence="5 6" key="1">
    <citation type="submission" date="2016-10" db="EMBL/GenBank/DDBJ databases">
        <authorList>
            <person name="de Groot N.N."/>
        </authorList>
    </citation>
    <scope>NUCLEOTIDE SEQUENCE [LARGE SCALE GENOMIC DNA]</scope>
    <source>
        <strain evidence="5 6">DSM 43067</strain>
    </source>
</reference>
<organism evidence="5 6">
    <name type="scientific">Actinomadura madurae</name>
    <dbReference type="NCBI Taxonomy" id="1993"/>
    <lineage>
        <taxon>Bacteria</taxon>
        <taxon>Bacillati</taxon>
        <taxon>Actinomycetota</taxon>
        <taxon>Actinomycetes</taxon>
        <taxon>Streptosporangiales</taxon>
        <taxon>Thermomonosporaceae</taxon>
        <taxon>Actinomadura</taxon>
    </lineage>
</organism>
<evidence type="ECO:0000313" key="5">
    <source>
        <dbReference type="EMBL" id="SFN32715.1"/>
    </source>
</evidence>
<dbReference type="STRING" id="1993.SAMN04489713_1011171"/>
<comment type="similarity">
    <text evidence="1">Belongs to the AfsR/DnrI/RedD regulatory family.</text>
</comment>
<dbReference type="Pfam" id="PF03704">
    <property type="entry name" value="BTAD"/>
    <property type="match status" value="1"/>
</dbReference>
<dbReference type="SMART" id="SM01043">
    <property type="entry name" value="BTAD"/>
    <property type="match status" value="1"/>
</dbReference>
<evidence type="ECO:0000256" key="3">
    <source>
        <dbReference type="PROSITE-ProRule" id="PRU01091"/>
    </source>
</evidence>
<dbReference type="PROSITE" id="PS51755">
    <property type="entry name" value="OMPR_PHOB"/>
    <property type="match status" value="1"/>
</dbReference>
<name>A0A1I4Y3X4_9ACTN</name>
<sequence length="1029" mass="110850">MGAEGVFFRVLGPLAVSVDGDEVAPPSSPVLRGLLGVLVLARGEPLATGRLAELVWTDRVRETSRESVHVGVSRLRKWAASLHTGRPDRIEVSYRNGYLLHCPADRSDLGRFLTLADEARSLSAPERRYRALTAAFAERKGPLLAGLSRIDRTDTLVRGLEDQIREAAMALAAAALESGDPEGAVGAVGALIEELPFDEPLHAALIDLLTASGRPAEALQIYRRLSERLTDDLGVEPSRDVQRAHMRVLSADGTIDEPGTAAAPPGAPPPAQLPPDIPDFAGRTAEVAELVESLVGTAGVSRPRAVAVTTISGLGGVGKTTVAVHVAHRVADAFPDGQLYVDLHGDSAKPAEPAELLGRFLRTLGMSGAGIPPSLDERVALYRSRLAGRRILVVLDNAADESQVRPLLPGTPDAAVLVTSRNRLIGLEGARLLNLDVLPSAQAVELITNIVGERRVAAEPDVVAEIARLCGHMPLAVRIAAARLVGRDHWRPSHLADVLREERRRLDELVAGDLEVRAGFEMSYRLLPAPARRAFQLIGLLDAPDFASWTVAALADLPPPAARHHLETLVDAHLVGVAGVDETGELRYRLHDLLRLYARELAERDIPEEERASALRRALGGWLALAEEAAERVPGPCYALMHGPVPRFPPPSPERSRLLADPMHWFGAERAALVAAAVQAADLGFTEYAWDLAASLERYCDVRGLYDDWRRMHERVLELCQETGARRGEAVVLRGLLEVLTWTSPVGPGPAMIRMRTMAARVLDLFTELGDAAGTVDAMVAMVWGRVADGEDGEALELAERALRVAREAGYVAGEARALHVTAVVHGEGDPQSALECLEQALVVAEELGNPRFVATIVQFLGAARALCGDIEAGRRLLDESIVMARDLDDRYVEAFSLLYLAKLFVATGDAQARPTLERLLSFSLAGNFRHHLADGLGVLGELNMAEGDLLGAVACLERSVEVWRTRGWVPYLARALRILGNARDAAGDRDAALAAWAEARELFVRIGDADGRSSVDERLRGARGTARS</sequence>
<dbReference type="Gene3D" id="1.10.10.10">
    <property type="entry name" value="Winged helix-like DNA-binding domain superfamily/Winged helix DNA-binding domain"/>
    <property type="match status" value="1"/>
</dbReference>
<dbReference type="Pfam" id="PF00931">
    <property type="entry name" value="NB-ARC"/>
    <property type="match status" value="1"/>
</dbReference>
<dbReference type="InterPro" id="IPR002182">
    <property type="entry name" value="NB-ARC"/>
</dbReference>
<keyword evidence="2 3" id="KW-0238">DNA-binding</keyword>
<protein>
    <submittedName>
        <fullName evidence="5">DNA-binding transcriptional activator of the SARP family</fullName>
    </submittedName>
</protein>
<dbReference type="Gene3D" id="1.25.40.10">
    <property type="entry name" value="Tetratricopeptide repeat domain"/>
    <property type="match status" value="3"/>
</dbReference>
<gene>
    <name evidence="5" type="ORF">SAMN04489713_1011171</name>
</gene>